<evidence type="ECO:0000313" key="3">
    <source>
        <dbReference type="Proteomes" id="UP000245631"/>
    </source>
</evidence>
<protein>
    <submittedName>
        <fullName evidence="2">Uncharacterized protein</fullName>
    </submittedName>
</protein>
<gene>
    <name evidence="2" type="ORF">C8D77_102501</name>
</gene>
<accession>A0A8E2WH42</accession>
<reference evidence="2 3" key="1">
    <citation type="submission" date="2018-05" db="EMBL/GenBank/DDBJ databases">
        <title>Genomic Encyclopedia of Type Strains, Phase IV (KMG-IV): sequencing the most valuable type-strain genomes for metagenomic binning, comparative biology and taxonomic classification.</title>
        <authorList>
            <person name="Goeker M."/>
        </authorList>
    </citation>
    <scope>NUCLEOTIDE SEQUENCE [LARGE SCALE GENOMIC DNA]</scope>
    <source>
        <strain evidence="2 3">DSM 2626</strain>
    </source>
</reference>
<sequence>MATKLPNASRDKVLRPPKGWRKSIPLAVKFQVIVNQRGKAPDGTPLDAILVGIQFDHRPPLHERVYNPDHDETVPAANDIAFIVALPIPVHREISAQDVSRMSKTERQRMLEVSFRERLQRRLPGQKRFRKGTIRSRPFRKKAEI</sequence>
<organism evidence="2 3">
    <name type="scientific">Rhizobium loti</name>
    <name type="common">Mesorhizobium loti</name>
    <dbReference type="NCBI Taxonomy" id="381"/>
    <lineage>
        <taxon>Bacteria</taxon>
        <taxon>Pseudomonadati</taxon>
        <taxon>Pseudomonadota</taxon>
        <taxon>Alphaproteobacteria</taxon>
        <taxon>Hyphomicrobiales</taxon>
        <taxon>Phyllobacteriaceae</taxon>
        <taxon>Mesorhizobium</taxon>
    </lineage>
</organism>
<name>A0A8E2WH42_RHILI</name>
<dbReference type="RefSeq" id="WP_109662336.1">
    <property type="nucleotide sequence ID" value="NZ_QGGH01000002.1"/>
</dbReference>
<feature type="region of interest" description="Disordered" evidence="1">
    <location>
        <begin position="126"/>
        <end position="145"/>
    </location>
</feature>
<dbReference type="GeneID" id="61051540"/>
<comment type="caution">
    <text evidence="2">The sequence shown here is derived from an EMBL/GenBank/DDBJ whole genome shotgun (WGS) entry which is preliminary data.</text>
</comment>
<evidence type="ECO:0000313" key="2">
    <source>
        <dbReference type="EMBL" id="PWJ92726.1"/>
    </source>
</evidence>
<evidence type="ECO:0000256" key="1">
    <source>
        <dbReference type="SAM" id="MobiDB-lite"/>
    </source>
</evidence>
<dbReference type="AlphaFoldDB" id="A0A8E2WH42"/>
<dbReference type="EMBL" id="QGGH01000002">
    <property type="protein sequence ID" value="PWJ92726.1"/>
    <property type="molecule type" value="Genomic_DNA"/>
</dbReference>
<dbReference type="Proteomes" id="UP000245631">
    <property type="component" value="Unassembled WGS sequence"/>
</dbReference>
<proteinExistence type="predicted"/>